<dbReference type="Proteomes" id="UP000035682">
    <property type="component" value="Unplaced"/>
</dbReference>
<comment type="similarity">
    <text evidence="9">Belongs to the G-protein coupled receptor 1 family.</text>
</comment>
<keyword evidence="7 9" id="KW-0675">Receptor</keyword>
<name>A0A090LUI3_STRRB</name>
<evidence type="ECO:0000256" key="7">
    <source>
        <dbReference type="ARBA" id="ARBA00023170"/>
    </source>
</evidence>
<dbReference type="SUPFAM" id="SSF81321">
    <property type="entry name" value="Family A G protein-coupled receptor-like"/>
    <property type="match status" value="1"/>
</dbReference>
<keyword evidence="8 9" id="KW-0807">Transducer</keyword>
<keyword evidence="4 10" id="KW-1133">Transmembrane helix</keyword>
<feature type="domain" description="G-protein coupled receptors family 1 profile" evidence="11">
    <location>
        <begin position="40"/>
        <end position="335"/>
    </location>
</feature>
<dbReference type="InterPro" id="IPR017452">
    <property type="entry name" value="GPCR_Rhodpsn_7TM"/>
</dbReference>
<dbReference type="PROSITE" id="PS00237">
    <property type="entry name" value="G_PROTEIN_RECEP_F1_1"/>
    <property type="match status" value="1"/>
</dbReference>
<dbReference type="Gene3D" id="1.20.1070.10">
    <property type="entry name" value="Rhodopsin 7-helix transmembrane proteins"/>
    <property type="match status" value="1"/>
</dbReference>
<reference evidence="14" key="2">
    <citation type="submission" date="2020-12" db="UniProtKB">
        <authorList>
            <consortium name="WormBaseParasite"/>
        </authorList>
    </citation>
    <scope>IDENTIFICATION</scope>
</reference>
<dbReference type="STRING" id="34506.A0A090LUI3"/>
<evidence type="ECO:0000313" key="12">
    <source>
        <dbReference type="EMBL" id="CEF71279.1"/>
    </source>
</evidence>
<dbReference type="CTD" id="36383659"/>
<feature type="transmembrane region" description="Helical" evidence="10">
    <location>
        <begin position="23"/>
        <end position="49"/>
    </location>
</feature>
<feature type="transmembrane region" description="Helical" evidence="10">
    <location>
        <begin position="266"/>
        <end position="294"/>
    </location>
</feature>
<dbReference type="PRINTS" id="PR00237">
    <property type="entry name" value="GPCRRHODOPSN"/>
</dbReference>
<dbReference type="EMBL" id="LN609530">
    <property type="protein sequence ID" value="CEF71279.1"/>
    <property type="molecule type" value="Genomic_DNA"/>
</dbReference>
<feature type="transmembrane region" description="Helical" evidence="10">
    <location>
        <begin position="314"/>
        <end position="335"/>
    </location>
</feature>
<evidence type="ECO:0000256" key="1">
    <source>
        <dbReference type="ARBA" id="ARBA00004651"/>
    </source>
</evidence>
<evidence type="ECO:0000313" key="13">
    <source>
        <dbReference type="Proteomes" id="UP000035682"/>
    </source>
</evidence>
<accession>A0A090LUI3</accession>
<dbReference type="GO" id="GO:0004930">
    <property type="term" value="F:G protein-coupled receptor activity"/>
    <property type="evidence" value="ECO:0007669"/>
    <property type="project" value="UniProtKB-KW"/>
</dbReference>
<dbReference type="GO" id="GO:0005886">
    <property type="term" value="C:plasma membrane"/>
    <property type="evidence" value="ECO:0007669"/>
    <property type="project" value="UniProtKB-SubCell"/>
</dbReference>
<dbReference type="OrthoDB" id="6076970at2759"/>
<dbReference type="WormBase" id="SRAE_X000060600">
    <property type="protein sequence ID" value="SRP08265"/>
    <property type="gene ID" value="WBGene00266165"/>
</dbReference>
<evidence type="ECO:0000313" key="14">
    <source>
        <dbReference type="WBParaSite" id="SRAE_X000060600.1"/>
    </source>
</evidence>
<keyword evidence="6 10" id="KW-0472">Membrane</keyword>
<keyword evidence="13" id="KW-1185">Reference proteome</keyword>
<dbReference type="WBParaSite" id="SRAE_X000060600.1">
    <property type="protein sequence ID" value="SRAE_X000060600.1"/>
    <property type="gene ID" value="WBGene00266165"/>
</dbReference>
<evidence type="ECO:0000256" key="3">
    <source>
        <dbReference type="ARBA" id="ARBA00022692"/>
    </source>
</evidence>
<dbReference type="PROSITE" id="PS50262">
    <property type="entry name" value="G_PROTEIN_RECEP_F1_2"/>
    <property type="match status" value="1"/>
</dbReference>
<feature type="transmembrane region" description="Helical" evidence="10">
    <location>
        <begin position="162"/>
        <end position="183"/>
    </location>
</feature>
<dbReference type="CDD" id="cd00637">
    <property type="entry name" value="7tm_classA_rhodopsin-like"/>
    <property type="match status" value="1"/>
</dbReference>
<sequence length="388" mass="43930">MSTFRNETYIEIFPAYKEPETTAFIIAFAYMICLLIGICGNTSMLTMIWSAKNFSNDQYNTKLLGNRRKPGIKSRGSGNSIQLYVIALCIVDTITLLSLPLAMSDLLVGFWMFGKYSCKIYRVSNSVGKMASTFLITALSIDRYIAIGKPQGFNKRTNSQNICIVLSIMVAAAVTLSPVIIYATSEKKIRSQKYTPEQNITLAVIIYQCVDGMPSELFLWFTGLIFIIGYVIPMILLIVVNAKLVMKIRAHQRETSVKSVIPIKKITTYIISLAVLYFGCWTPYWISVLYVTYIDLFKSKDGNIIGNDDDMNPYMLIYFTHILPYINTSVNWFLYGRLANSKGNSLPYQSNGFANYNNEKSEICGNIIHHESHIKQKNGQKMVITKMI</sequence>
<comment type="subcellular location">
    <subcellularLocation>
        <location evidence="1">Cell membrane</location>
        <topology evidence="1">Multi-pass membrane protein</topology>
    </subcellularLocation>
</comment>
<evidence type="ECO:0000256" key="9">
    <source>
        <dbReference type="RuleBase" id="RU000688"/>
    </source>
</evidence>
<evidence type="ECO:0000256" key="8">
    <source>
        <dbReference type="ARBA" id="ARBA00023224"/>
    </source>
</evidence>
<evidence type="ECO:0000259" key="11">
    <source>
        <dbReference type="PROSITE" id="PS50262"/>
    </source>
</evidence>
<dbReference type="InterPro" id="IPR000276">
    <property type="entry name" value="GPCR_Rhodpsn"/>
</dbReference>
<feature type="transmembrane region" description="Helical" evidence="10">
    <location>
        <begin position="217"/>
        <end position="245"/>
    </location>
</feature>
<dbReference type="PANTHER" id="PTHR24229:SF82">
    <property type="entry name" value="G-PROTEIN COUPLED RECEPTORS FAMILY 1 PROFILE DOMAIN-CONTAINING PROTEIN"/>
    <property type="match status" value="1"/>
</dbReference>
<keyword evidence="2" id="KW-1003">Cell membrane</keyword>
<evidence type="ECO:0000256" key="10">
    <source>
        <dbReference type="SAM" id="Phobius"/>
    </source>
</evidence>
<feature type="transmembrane region" description="Helical" evidence="10">
    <location>
        <begin position="83"/>
        <end position="103"/>
    </location>
</feature>
<dbReference type="Pfam" id="PF00001">
    <property type="entry name" value="7tm_1"/>
    <property type="match status" value="1"/>
</dbReference>
<evidence type="ECO:0000256" key="6">
    <source>
        <dbReference type="ARBA" id="ARBA00023136"/>
    </source>
</evidence>
<protein>
    <submittedName>
        <fullName evidence="12">G protein-coupled receptor, rhodopsin-like family and GPCR, rhodopsin-like, 7TM domain-containing protein</fullName>
    </submittedName>
</protein>
<dbReference type="OMA" id="HHESHIK"/>
<dbReference type="RefSeq" id="XP_024510475.1">
    <property type="nucleotide sequence ID" value="XM_024644970.1"/>
</dbReference>
<evidence type="ECO:0000313" key="15">
    <source>
        <dbReference type="WormBase" id="SRAE_X000060600"/>
    </source>
</evidence>
<evidence type="ECO:0000256" key="2">
    <source>
        <dbReference type="ARBA" id="ARBA00022475"/>
    </source>
</evidence>
<dbReference type="GO" id="GO:0042277">
    <property type="term" value="F:peptide binding"/>
    <property type="evidence" value="ECO:0007669"/>
    <property type="project" value="TreeGrafter"/>
</dbReference>
<evidence type="ECO:0000256" key="4">
    <source>
        <dbReference type="ARBA" id="ARBA00022989"/>
    </source>
</evidence>
<evidence type="ECO:0000256" key="5">
    <source>
        <dbReference type="ARBA" id="ARBA00023040"/>
    </source>
</evidence>
<dbReference type="PANTHER" id="PTHR24229">
    <property type="entry name" value="NEUROPEPTIDES RECEPTOR"/>
    <property type="match status" value="1"/>
</dbReference>
<organism evidence="12">
    <name type="scientific">Strongyloides ratti</name>
    <name type="common">Parasitic roundworm</name>
    <dbReference type="NCBI Taxonomy" id="34506"/>
    <lineage>
        <taxon>Eukaryota</taxon>
        <taxon>Metazoa</taxon>
        <taxon>Ecdysozoa</taxon>
        <taxon>Nematoda</taxon>
        <taxon>Chromadorea</taxon>
        <taxon>Rhabditida</taxon>
        <taxon>Tylenchina</taxon>
        <taxon>Panagrolaimomorpha</taxon>
        <taxon>Strongyloidoidea</taxon>
        <taxon>Strongyloididae</taxon>
        <taxon>Strongyloides</taxon>
    </lineage>
</organism>
<dbReference type="GeneID" id="36383659"/>
<feature type="transmembrane region" description="Helical" evidence="10">
    <location>
        <begin position="123"/>
        <end position="141"/>
    </location>
</feature>
<keyword evidence="5 9" id="KW-0297">G-protein coupled receptor</keyword>
<proteinExistence type="inferred from homology"/>
<gene>
    <name evidence="12 14 15" type="ORF">SRAE_X000060600</name>
</gene>
<reference evidence="12 13" key="1">
    <citation type="submission" date="2014-09" db="EMBL/GenBank/DDBJ databases">
        <authorList>
            <person name="Martin A.A."/>
        </authorList>
    </citation>
    <scope>NUCLEOTIDE SEQUENCE</scope>
    <source>
        <strain evidence="13">ED321</strain>
        <strain evidence="12">ED321 Heterogonic</strain>
    </source>
</reference>
<keyword evidence="3 9" id="KW-0812">Transmembrane</keyword>
<dbReference type="AlphaFoldDB" id="A0A090LUI3"/>
<dbReference type="GO" id="GO:0043005">
    <property type="term" value="C:neuron projection"/>
    <property type="evidence" value="ECO:0007669"/>
    <property type="project" value="TreeGrafter"/>
</dbReference>